<evidence type="ECO:0000256" key="5">
    <source>
        <dbReference type="ARBA" id="ARBA00023136"/>
    </source>
</evidence>
<dbReference type="InterPro" id="IPR003691">
    <property type="entry name" value="FluC"/>
</dbReference>
<comment type="similarity">
    <text evidence="6">Belongs to the fluoride channel Fluc/FEX (TC 1.A.43) family.</text>
</comment>
<keyword evidence="2" id="KW-1003">Cell membrane</keyword>
<reference evidence="9" key="1">
    <citation type="submission" date="2020-05" db="EMBL/GenBank/DDBJ databases">
        <authorList>
            <person name="Chiriac C."/>
            <person name="Salcher M."/>
            <person name="Ghai R."/>
            <person name="Kavagutti S V."/>
        </authorList>
    </citation>
    <scope>NUCLEOTIDE SEQUENCE</scope>
</reference>
<evidence type="ECO:0000256" key="2">
    <source>
        <dbReference type="ARBA" id="ARBA00022475"/>
    </source>
</evidence>
<sequence length="124" mass="13142">MIAILAVTLGAAIGAPMRYLMDRWVTVRTSGPSGSAAFPWGLLTVNVIGSAIAGPVLSLTSGDLRLFLLVGICGAFTTFSGFAWEVNGLRPITRMVFWSALIVMPVACTGAFLITYNMANWIGK</sequence>
<organism evidence="9">
    <name type="scientific">freshwater metagenome</name>
    <dbReference type="NCBI Taxonomy" id="449393"/>
    <lineage>
        <taxon>unclassified sequences</taxon>
        <taxon>metagenomes</taxon>
        <taxon>ecological metagenomes</taxon>
    </lineage>
</organism>
<name>A0A6J6TI79_9ZZZZ</name>
<comment type="subcellular location">
    <subcellularLocation>
        <location evidence="1">Cell membrane</location>
        <topology evidence="1">Multi-pass membrane protein</topology>
    </subcellularLocation>
</comment>
<proteinExistence type="inferred from homology"/>
<evidence type="ECO:0000256" key="4">
    <source>
        <dbReference type="ARBA" id="ARBA00022989"/>
    </source>
</evidence>
<keyword evidence="3 8" id="KW-0812">Transmembrane</keyword>
<dbReference type="PANTHER" id="PTHR28259">
    <property type="entry name" value="FLUORIDE EXPORT PROTEIN 1-RELATED"/>
    <property type="match status" value="1"/>
</dbReference>
<evidence type="ECO:0000256" key="1">
    <source>
        <dbReference type="ARBA" id="ARBA00004651"/>
    </source>
</evidence>
<protein>
    <submittedName>
        <fullName evidence="9">Unannotated protein</fullName>
    </submittedName>
</protein>
<feature type="transmembrane region" description="Helical" evidence="8">
    <location>
        <begin position="66"/>
        <end position="84"/>
    </location>
</feature>
<dbReference type="HAMAP" id="MF_00454">
    <property type="entry name" value="FluC"/>
    <property type="match status" value="1"/>
</dbReference>
<dbReference type="PANTHER" id="PTHR28259:SF1">
    <property type="entry name" value="FLUORIDE EXPORT PROTEIN 1-RELATED"/>
    <property type="match status" value="1"/>
</dbReference>
<feature type="transmembrane region" description="Helical" evidence="8">
    <location>
        <begin position="96"/>
        <end position="119"/>
    </location>
</feature>
<dbReference type="Pfam" id="PF02537">
    <property type="entry name" value="CRCB"/>
    <property type="match status" value="1"/>
</dbReference>
<evidence type="ECO:0000313" key="9">
    <source>
        <dbReference type="EMBL" id="CAB4746483.1"/>
    </source>
</evidence>
<feature type="transmembrane region" description="Helical" evidence="8">
    <location>
        <begin position="38"/>
        <end position="59"/>
    </location>
</feature>
<keyword evidence="4 8" id="KW-1133">Transmembrane helix</keyword>
<dbReference type="GO" id="GO:0005886">
    <property type="term" value="C:plasma membrane"/>
    <property type="evidence" value="ECO:0007669"/>
    <property type="project" value="UniProtKB-SubCell"/>
</dbReference>
<keyword evidence="5 8" id="KW-0472">Membrane</keyword>
<comment type="catalytic activity">
    <reaction evidence="7">
        <text>fluoride(in) = fluoride(out)</text>
        <dbReference type="Rhea" id="RHEA:76159"/>
        <dbReference type="ChEBI" id="CHEBI:17051"/>
    </reaction>
    <physiologicalReaction direction="left-to-right" evidence="7">
        <dbReference type="Rhea" id="RHEA:76160"/>
    </physiologicalReaction>
</comment>
<evidence type="ECO:0000256" key="3">
    <source>
        <dbReference type="ARBA" id="ARBA00022692"/>
    </source>
</evidence>
<evidence type="ECO:0000256" key="8">
    <source>
        <dbReference type="SAM" id="Phobius"/>
    </source>
</evidence>
<dbReference type="EMBL" id="CAEZZA010000073">
    <property type="protein sequence ID" value="CAB4746483.1"/>
    <property type="molecule type" value="Genomic_DNA"/>
</dbReference>
<gene>
    <name evidence="9" type="ORF">UFOPK2809_00665</name>
</gene>
<dbReference type="GO" id="GO:1903425">
    <property type="term" value="F:fluoride transmembrane transporter activity"/>
    <property type="evidence" value="ECO:0007669"/>
    <property type="project" value="TreeGrafter"/>
</dbReference>
<evidence type="ECO:0000256" key="6">
    <source>
        <dbReference type="ARBA" id="ARBA00035120"/>
    </source>
</evidence>
<accession>A0A6J6TI79</accession>
<dbReference type="AlphaFoldDB" id="A0A6J6TI79"/>
<evidence type="ECO:0000256" key="7">
    <source>
        <dbReference type="ARBA" id="ARBA00035585"/>
    </source>
</evidence>